<proteinExistence type="predicted"/>
<reference evidence="1" key="1">
    <citation type="journal article" date="2014" name="Front. Microbiol.">
        <title>High frequency of phylogenetically diverse reductive dehalogenase-homologous genes in deep subseafloor sedimentary metagenomes.</title>
        <authorList>
            <person name="Kawai M."/>
            <person name="Futagami T."/>
            <person name="Toyoda A."/>
            <person name="Takaki Y."/>
            <person name="Nishi S."/>
            <person name="Hori S."/>
            <person name="Arai W."/>
            <person name="Tsubouchi T."/>
            <person name="Morono Y."/>
            <person name="Uchiyama I."/>
            <person name="Ito T."/>
            <person name="Fujiyama A."/>
            <person name="Inagaki F."/>
            <person name="Takami H."/>
        </authorList>
    </citation>
    <scope>NUCLEOTIDE SEQUENCE</scope>
    <source>
        <strain evidence="1">Expedition CK06-06</strain>
    </source>
</reference>
<dbReference type="EMBL" id="BART01029628">
    <property type="protein sequence ID" value="GAH08988.1"/>
    <property type="molecule type" value="Genomic_DNA"/>
</dbReference>
<evidence type="ECO:0000313" key="1">
    <source>
        <dbReference type="EMBL" id="GAH08988.1"/>
    </source>
</evidence>
<dbReference type="AlphaFoldDB" id="X1EK30"/>
<sequence>MSEKRMLIVDAELVKKIDDNRGDLGRSEFIDFLIDNQLKEESKKHDGVTREEFRQFQEGTKELLRNFLEFFISYGLELGKQPKDKEFEQLSQRLQALGSSQKGKSG</sequence>
<gene>
    <name evidence="1" type="ORF">S01H4_51938</name>
</gene>
<protein>
    <submittedName>
        <fullName evidence="1">Uncharacterized protein</fullName>
    </submittedName>
</protein>
<accession>X1EK30</accession>
<comment type="caution">
    <text evidence="1">The sequence shown here is derived from an EMBL/GenBank/DDBJ whole genome shotgun (WGS) entry which is preliminary data.</text>
</comment>
<name>X1EK30_9ZZZZ</name>
<organism evidence="1">
    <name type="scientific">marine sediment metagenome</name>
    <dbReference type="NCBI Taxonomy" id="412755"/>
    <lineage>
        <taxon>unclassified sequences</taxon>
        <taxon>metagenomes</taxon>
        <taxon>ecological metagenomes</taxon>
    </lineage>
</organism>